<dbReference type="PROSITE" id="PS51476">
    <property type="entry name" value="PROTEASOME_BETA_2"/>
    <property type="match status" value="1"/>
</dbReference>
<organism evidence="2 3">
    <name type="scientific">Rhizoctonia solani</name>
    <dbReference type="NCBI Taxonomy" id="456999"/>
    <lineage>
        <taxon>Eukaryota</taxon>
        <taxon>Fungi</taxon>
        <taxon>Dikarya</taxon>
        <taxon>Basidiomycota</taxon>
        <taxon>Agaricomycotina</taxon>
        <taxon>Agaricomycetes</taxon>
        <taxon>Cantharellales</taxon>
        <taxon>Ceratobasidiaceae</taxon>
        <taxon>Rhizoctonia</taxon>
    </lineage>
</organism>
<dbReference type="InterPro" id="IPR029055">
    <property type="entry name" value="Ntn_hydrolases_N"/>
</dbReference>
<dbReference type="GO" id="GO:0005737">
    <property type="term" value="C:cytoplasm"/>
    <property type="evidence" value="ECO:0007669"/>
    <property type="project" value="TreeGrafter"/>
</dbReference>
<dbReference type="PANTHER" id="PTHR32194">
    <property type="entry name" value="METALLOPROTEASE TLDD"/>
    <property type="match status" value="1"/>
</dbReference>
<dbReference type="PANTHER" id="PTHR32194:SF6">
    <property type="entry name" value="PROTEASOME SUBUNIT BETA"/>
    <property type="match status" value="1"/>
</dbReference>
<name>A0A8H3HC63_9AGAM</name>
<dbReference type="InterPro" id="IPR016295">
    <property type="entry name" value="Proteasome_beta4"/>
</dbReference>
<dbReference type="GO" id="GO:0005839">
    <property type="term" value="C:proteasome core complex"/>
    <property type="evidence" value="ECO:0007669"/>
    <property type="project" value="InterPro"/>
</dbReference>
<dbReference type="GO" id="GO:0051603">
    <property type="term" value="P:proteolysis involved in protein catabolic process"/>
    <property type="evidence" value="ECO:0007669"/>
    <property type="project" value="InterPro"/>
</dbReference>
<protein>
    <recommendedName>
        <fullName evidence="4">Proteasome subunit beta type-4</fullName>
    </recommendedName>
</protein>
<dbReference type="Proteomes" id="UP000663861">
    <property type="component" value="Unassembled WGS sequence"/>
</dbReference>
<dbReference type="InterPro" id="IPR023333">
    <property type="entry name" value="Proteasome_suB-type"/>
</dbReference>
<gene>
    <name evidence="2" type="ORF">RDB_LOCUS149804</name>
</gene>
<dbReference type="InterPro" id="IPR001353">
    <property type="entry name" value="Proteasome_sua/b"/>
</dbReference>
<dbReference type="CDD" id="cd03760">
    <property type="entry name" value="proteasome_beta_type_4"/>
    <property type="match status" value="1"/>
</dbReference>
<reference evidence="2" key="1">
    <citation type="submission" date="2021-01" db="EMBL/GenBank/DDBJ databases">
        <authorList>
            <person name="Kaushik A."/>
        </authorList>
    </citation>
    <scope>NUCLEOTIDE SEQUENCE</scope>
    <source>
        <strain evidence="2">AG4-RS23</strain>
    </source>
</reference>
<dbReference type="AlphaFoldDB" id="A0A8H3HC63"/>
<dbReference type="Pfam" id="PF00227">
    <property type="entry name" value="Proteasome"/>
    <property type="match status" value="2"/>
</dbReference>
<evidence type="ECO:0000256" key="1">
    <source>
        <dbReference type="ARBA" id="ARBA00023242"/>
    </source>
</evidence>
<dbReference type="EMBL" id="CAJMWY010004075">
    <property type="protein sequence ID" value="CAE6517426.1"/>
    <property type="molecule type" value="Genomic_DNA"/>
</dbReference>
<evidence type="ECO:0000313" key="3">
    <source>
        <dbReference type="Proteomes" id="UP000663861"/>
    </source>
</evidence>
<evidence type="ECO:0000313" key="2">
    <source>
        <dbReference type="EMBL" id="CAE6517426.1"/>
    </source>
</evidence>
<dbReference type="Gene3D" id="3.60.20.10">
    <property type="entry name" value="Glutamine Phosphoribosylpyrophosphate, subunit 1, domain 1"/>
    <property type="match status" value="3"/>
</dbReference>
<keyword evidence="1" id="KW-0539">Nucleus</keyword>
<proteinExistence type="predicted"/>
<comment type="caution">
    <text evidence="2">The sequence shown here is derived from an EMBL/GenBank/DDBJ whole genome shotgun (WGS) entry which is preliminary data.</text>
</comment>
<dbReference type="SUPFAM" id="SSF56235">
    <property type="entry name" value="N-terminal nucleophile aminohydrolases (Ntn hydrolases)"/>
    <property type="match status" value="2"/>
</dbReference>
<sequence length="361" mass="40937">MDHFPTNWGRPRNDAVDPYGTYPLHARPQPLFTTCIMDHFPTNWGRPRNDAVDPYGTYPLHARPQPKQDAFADGVQRTLQPIVTGTSVLGIRFKDGVMLAADNLASYGSLARFKDIRRLHPSFILPLASYGSLARFKDIRRLHPVGNYTVIGAGGDMSDFQYLQHLLDNLMIEESNEEDGHDLGPREIYEYLSRVMYARRSKFNPLWNSEESNEEDGHDLGPREIYEYLSRVMYARRSKFNPLWNSMIVGGYKDEQSFLGYVDLLGTTYSASTIATGYGSMIAIPLLRKAVEGRETTMTEEEGKALLTECMKVLFYRDARSLNKFQIATITGEGVKISESIEAETEWAFADKIRGYGAQTQ</sequence>
<evidence type="ECO:0008006" key="4">
    <source>
        <dbReference type="Google" id="ProtNLM"/>
    </source>
</evidence>
<accession>A0A8H3HC63</accession>